<dbReference type="PANTHER" id="PTHR13817">
    <property type="entry name" value="TITIN"/>
    <property type="match status" value="1"/>
</dbReference>
<feature type="domain" description="Fibronectin type-III" evidence="5">
    <location>
        <begin position="309"/>
        <end position="403"/>
    </location>
</feature>
<name>A0A1D2MME4_ORCCI</name>
<dbReference type="Pfam" id="PF07679">
    <property type="entry name" value="I-set"/>
    <property type="match status" value="1"/>
</dbReference>
<gene>
    <name evidence="6" type="ORF">Ocin01_12700</name>
</gene>
<feature type="domain" description="Fibronectin type-III" evidence="5">
    <location>
        <begin position="203"/>
        <end position="304"/>
    </location>
</feature>
<feature type="transmembrane region" description="Helical" evidence="3">
    <location>
        <begin position="429"/>
        <end position="451"/>
    </location>
</feature>
<dbReference type="AlphaFoldDB" id="A0A1D2MME4"/>
<dbReference type="InterPro" id="IPR003961">
    <property type="entry name" value="FN3_dom"/>
</dbReference>
<feature type="region of interest" description="Disordered" evidence="2">
    <location>
        <begin position="168"/>
        <end position="195"/>
    </location>
</feature>
<keyword evidence="3" id="KW-0472">Membrane</keyword>
<dbReference type="Proteomes" id="UP000094527">
    <property type="component" value="Unassembled WGS sequence"/>
</dbReference>
<accession>A0A1D2MME4</accession>
<protein>
    <submittedName>
        <fullName evidence="6">Roundabout 2</fullName>
    </submittedName>
</protein>
<organism evidence="6 7">
    <name type="scientific">Orchesella cincta</name>
    <name type="common">Springtail</name>
    <name type="synonym">Podura cincta</name>
    <dbReference type="NCBI Taxonomy" id="48709"/>
    <lineage>
        <taxon>Eukaryota</taxon>
        <taxon>Metazoa</taxon>
        <taxon>Ecdysozoa</taxon>
        <taxon>Arthropoda</taxon>
        <taxon>Hexapoda</taxon>
        <taxon>Collembola</taxon>
        <taxon>Entomobryomorpha</taxon>
        <taxon>Entomobryoidea</taxon>
        <taxon>Orchesellidae</taxon>
        <taxon>Orchesellinae</taxon>
        <taxon>Orchesella</taxon>
    </lineage>
</organism>
<keyword evidence="7" id="KW-1185">Reference proteome</keyword>
<dbReference type="InterPro" id="IPR036179">
    <property type="entry name" value="Ig-like_dom_sf"/>
</dbReference>
<dbReference type="STRING" id="48709.A0A1D2MME4"/>
<dbReference type="EMBL" id="LJIJ01000876">
    <property type="protein sequence ID" value="ODM93984.1"/>
    <property type="molecule type" value="Genomic_DNA"/>
</dbReference>
<keyword evidence="1" id="KW-0677">Repeat</keyword>
<dbReference type="PROSITE" id="PS50835">
    <property type="entry name" value="IG_LIKE"/>
    <property type="match status" value="1"/>
</dbReference>
<dbReference type="SUPFAM" id="SSF49265">
    <property type="entry name" value="Fibronectin type III"/>
    <property type="match status" value="2"/>
</dbReference>
<dbReference type="InterPro" id="IPR007110">
    <property type="entry name" value="Ig-like_dom"/>
</dbReference>
<dbReference type="GO" id="GO:0031430">
    <property type="term" value="C:M band"/>
    <property type="evidence" value="ECO:0007669"/>
    <property type="project" value="TreeGrafter"/>
</dbReference>
<dbReference type="PANTHER" id="PTHR13817:SF172">
    <property type="entry name" value="IG-LIKE DOMAIN-CONTAINING PROTEIN"/>
    <property type="match status" value="1"/>
</dbReference>
<proteinExistence type="predicted"/>
<dbReference type="Pfam" id="PF00041">
    <property type="entry name" value="fn3"/>
    <property type="match status" value="3"/>
</dbReference>
<dbReference type="InterPro" id="IPR013783">
    <property type="entry name" value="Ig-like_fold"/>
</dbReference>
<dbReference type="InterPro" id="IPR050964">
    <property type="entry name" value="Striated_Muscle_Regulatory"/>
</dbReference>
<comment type="caution">
    <text evidence="6">The sequence shown here is derived from an EMBL/GenBank/DDBJ whole genome shotgun (WGS) entry which is preliminary data.</text>
</comment>
<dbReference type="InterPro" id="IPR036116">
    <property type="entry name" value="FN3_sf"/>
</dbReference>
<dbReference type="CDD" id="cd00063">
    <property type="entry name" value="FN3"/>
    <property type="match status" value="3"/>
</dbReference>
<evidence type="ECO:0000259" key="5">
    <source>
        <dbReference type="PROSITE" id="PS50853"/>
    </source>
</evidence>
<keyword evidence="3" id="KW-1133">Transmembrane helix</keyword>
<reference evidence="6 7" key="1">
    <citation type="journal article" date="2016" name="Genome Biol. Evol.">
        <title>Gene Family Evolution Reflects Adaptation to Soil Environmental Stressors in the Genome of the Collembolan Orchesella cincta.</title>
        <authorList>
            <person name="Faddeeva-Vakhrusheva A."/>
            <person name="Derks M.F."/>
            <person name="Anvar S.Y."/>
            <person name="Agamennone V."/>
            <person name="Suring W."/>
            <person name="Smit S."/>
            <person name="van Straalen N.M."/>
            <person name="Roelofs D."/>
        </authorList>
    </citation>
    <scope>NUCLEOTIDE SEQUENCE [LARGE SCALE GENOMIC DNA]</scope>
    <source>
        <tissue evidence="6">Mixed pool</tissue>
    </source>
</reference>
<feature type="compositionally biased region" description="Polar residues" evidence="2">
    <location>
        <begin position="608"/>
        <end position="621"/>
    </location>
</feature>
<feature type="region of interest" description="Disordered" evidence="2">
    <location>
        <begin position="596"/>
        <end position="621"/>
    </location>
</feature>
<evidence type="ECO:0000256" key="1">
    <source>
        <dbReference type="ARBA" id="ARBA00022737"/>
    </source>
</evidence>
<dbReference type="SMART" id="SM00060">
    <property type="entry name" value="FN3"/>
    <property type="match status" value="3"/>
</dbReference>
<dbReference type="Gene3D" id="2.60.40.10">
    <property type="entry name" value="Immunoglobulins"/>
    <property type="match status" value="4"/>
</dbReference>
<evidence type="ECO:0000313" key="7">
    <source>
        <dbReference type="Proteomes" id="UP000094527"/>
    </source>
</evidence>
<dbReference type="GO" id="GO:0045214">
    <property type="term" value="P:sarcomere organization"/>
    <property type="evidence" value="ECO:0007669"/>
    <property type="project" value="TreeGrafter"/>
</dbReference>
<evidence type="ECO:0000256" key="2">
    <source>
        <dbReference type="SAM" id="MobiDB-lite"/>
    </source>
</evidence>
<sequence>MNSADGSKSMRVTISANGTLQISDLRATDTGQYTCVASSVSGETSATASLAVESPVNPNIAFHRTNPSLLPPPPSQPVVVNETQATSITLSWTWNPNKAVMPRSQPLLGFTIESYSPDLQSGWLTLGHRIYSGTRPGEVIVHTVDGLKPDTTYLFVVRAENPEGFSAPSFISDPIRTKHGTRRSSDVEEVDEEEARNQLSGSDIELISAEPASSTSIRISWKVSKASMRFIDGYYIRYRDISPDQPLKGFNVLTVVAQKNHFDAYAHVIPNLKKYTMYEIFVGPFYKNVEGQPSNSKMISTLEDKPSAPPKNLVFKMMNSTAGSVRWSPLESQQHNGILRGFRVEIRGNDSRLHAEMDFGPNITSIVLSNLTLGRSYFVRVCGYTSVGFGPYSQPLKIEMDPALLSPSGAEQNGVTAEDGNAAQILKEVWFIILMGCLLFILLLFLVIILYTRRKSHGKKDHISSVMVAPHTDSQFVSGKQSLWIDQRWRPTDASDKDSNRSEAKLLANHHLVNGELGETTDYAEVDPQNLTTFYNTSNKGLSLHPHPQTLLQLQQQQMQAQQQPDLTPYATTTLIQQRRPNYDPLPSNPISLTKNMLNDSRDRESDQFSSGRSKLSIGSNNFNKFKSAHASPSPSPSAPLKMMPMSSRMGCYPSPGPNRSHLVPLEHQAAMPSLHHPYHNAHHANENLYHIGEIFNPNKSASVTNGFEAVYQSGDPEDNDPNVYTRSPYSSDVNGFQKLGRFQRPTVSQSHLDNDYHDWQHDPSAIKLAKTLKESNA</sequence>
<evidence type="ECO:0000259" key="4">
    <source>
        <dbReference type="PROSITE" id="PS50835"/>
    </source>
</evidence>
<dbReference type="SUPFAM" id="SSF48726">
    <property type="entry name" value="Immunoglobulin"/>
    <property type="match status" value="1"/>
</dbReference>
<feature type="domain" description="Fibronectin type-III" evidence="5">
    <location>
        <begin position="73"/>
        <end position="180"/>
    </location>
</feature>
<dbReference type="InterPro" id="IPR013098">
    <property type="entry name" value="Ig_I-set"/>
</dbReference>
<keyword evidence="3" id="KW-0812">Transmembrane</keyword>
<evidence type="ECO:0000256" key="3">
    <source>
        <dbReference type="SAM" id="Phobius"/>
    </source>
</evidence>
<dbReference type="OrthoDB" id="428111at2759"/>
<feature type="domain" description="Ig-like" evidence="4">
    <location>
        <begin position="1"/>
        <end position="51"/>
    </location>
</feature>
<dbReference type="PROSITE" id="PS50853">
    <property type="entry name" value="FN3"/>
    <property type="match status" value="3"/>
</dbReference>
<evidence type="ECO:0000313" key="6">
    <source>
        <dbReference type="EMBL" id="ODM93984.1"/>
    </source>
</evidence>